<dbReference type="InterPro" id="IPR011051">
    <property type="entry name" value="RmlC_Cupin_sf"/>
</dbReference>
<protein>
    <recommendedName>
        <fullName evidence="1">Cupin type-1 domain-containing protein</fullName>
    </recommendedName>
</protein>
<evidence type="ECO:0000313" key="3">
    <source>
        <dbReference type="Proteomes" id="UP000663864"/>
    </source>
</evidence>
<dbReference type="SUPFAM" id="SSF51182">
    <property type="entry name" value="RmlC-like cupins"/>
    <property type="match status" value="1"/>
</dbReference>
<dbReference type="Gene3D" id="2.60.120.10">
    <property type="entry name" value="Jelly Rolls"/>
    <property type="match status" value="1"/>
</dbReference>
<name>A0A815W6G8_9BILA</name>
<reference evidence="2" key="1">
    <citation type="submission" date="2021-02" db="EMBL/GenBank/DDBJ databases">
        <authorList>
            <person name="Nowell W R."/>
        </authorList>
    </citation>
    <scope>NUCLEOTIDE SEQUENCE</scope>
</reference>
<evidence type="ECO:0000313" key="2">
    <source>
        <dbReference type="EMBL" id="CAF1540986.1"/>
    </source>
</evidence>
<organism evidence="2 3">
    <name type="scientific">Rotaria sordida</name>
    <dbReference type="NCBI Taxonomy" id="392033"/>
    <lineage>
        <taxon>Eukaryota</taxon>
        <taxon>Metazoa</taxon>
        <taxon>Spiralia</taxon>
        <taxon>Gnathifera</taxon>
        <taxon>Rotifera</taxon>
        <taxon>Eurotatoria</taxon>
        <taxon>Bdelloidea</taxon>
        <taxon>Philodinida</taxon>
        <taxon>Philodinidae</taxon>
        <taxon>Rotaria</taxon>
    </lineage>
</organism>
<dbReference type="InterPro" id="IPR014710">
    <property type="entry name" value="RmlC-like_jellyroll"/>
</dbReference>
<dbReference type="Proteomes" id="UP000663864">
    <property type="component" value="Unassembled WGS sequence"/>
</dbReference>
<dbReference type="EMBL" id="CAJNOT010013452">
    <property type="protein sequence ID" value="CAF1540986.1"/>
    <property type="molecule type" value="Genomic_DNA"/>
</dbReference>
<sequence>HPRPAQVYYITKANFEFGFIQENGANYVQHTIQEGQGTVFSQGALHYFINNECQEASLVAVTNSEDPGRIDVVDALFNVFPQSTLIATLNGQNPTINRSIIQTIDPAKGTPECRRRCKLS</sequence>
<dbReference type="AlphaFoldDB" id="A0A815W6G8"/>
<proteinExistence type="predicted"/>
<dbReference type="InterPro" id="IPR006045">
    <property type="entry name" value="Cupin_1"/>
</dbReference>
<feature type="domain" description="Cupin type-1" evidence="1">
    <location>
        <begin position="1"/>
        <end position="82"/>
    </location>
</feature>
<accession>A0A815W6G8</accession>
<dbReference type="Pfam" id="PF00190">
    <property type="entry name" value="Cupin_1"/>
    <property type="match status" value="1"/>
</dbReference>
<gene>
    <name evidence="2" type="ORF">ZHD862_LOCUS39073</name>
</gene>
<evidence type="ECO:0000259" key="1">
    <source>
        <dbReference type="Pfam" id="PF00190"/>
    </source>
</evidence>
<comment type="caution">
    <text evidence="2">The sequence shown here is derived from an EMBL/GenBank/DDBJ whole genome shotgun (WGS) entry which is preliminary data.</text>
</comment>
<feature type="non-terminal residue" evidence="2">
    <location>
        <position position="1"/>
    </location>
</feature>